<evidence type="ECO:0000313" key="1">
    <source>
        <dbReference type="EMBL" id="KAI3919993.1"/>
    </source>
</evidence>
<keyword evidence="2" id="KW-1185">Reference proteome</keyword>
<dbReference type="Proteomes" id="UP001202328">
    <property type="component" value="Unassembled WGS sequence"/>
</dbReference>
<organism evidence="1 2">
    <name type="scientific">Papaver atlanticum</name>
    <dbReference type="NCBI Taxonomy" id="357466"/>
    <lineage>
        <taxon>Eukaryota</taxon>
        <taxon>Viridiplantae</taxon>
        <taxon>Streptophyta</taxon>
        <taxon>Embryophyta</taxon>
        <taxon>Tracheophyta</taxon>
        <taxon>Spermatophyta</taxon>
        <taxon>Magnoliopsida</taxon>
        <taxon>Ranunculales</taxon>
        <taxon>Papaveraceae</taxon>
        <taxon>Papaveroideae</taxon>
        <taxon>Papaver</taxon>
    </lineage>
</organism>
<comment type="caution">
    <text evidence="1">The sequence shown here is derived from an EMBL/GenBank/DDBJ whole genome shotgun (WGS) entry which is preliminary data.</text>
</comment>
<evidence type="ECO:0000313" key="2">
    <source>
        <dbReference type="Proteomes" id="UP001202328"/>
    </source>
</evidence>
<reference evidence="1" key="1">
    <citation type="submission" date="2022-04" db="EMBL/GenBank/DDBJ databases">
        <title>A functionally conserved STORR gene fusion in Papaver species that diverged 16.8 million years ago.</title>
        <authorList>
            <person name="Catania T."/>
        </authorList>
    </citation>
    <scope>NUCLEOTIDE SEQUENCE</scope>
    <source>
        <strain evidence="1">S-188037</strain>
    </source>
</reference>
<dbReference type="EMBL" id="JAJJMB010008870">
    <property type="protein sequence ID" value="KAI3919993.1"/>
    <property type="molecule type" value="Genomic_DNA"/>
</dbReference>
<name>A0AAD4XKB3_9MAGN</name>
<gene>
    <name evidence="1" type="ORF">MKW98_001249</name>
</gene>
<protein>
    <submittedName>
        <fullName evidence="1">Uncharacterized protein</fullName>
    </submittedName>
</protein>
<sequence length="105" mass="12447">MTFEEYLVWSYPRAKDDVNVERPKRCVPNTWKKYFGWLEEEASNFHVVDDEDWLGDEKERELALINEFVIPAYYDAQKLLPKCKSLSEAIFKALESRIPGIQVFL</sequence>
<accession>A0AAD4XKB3</accession>
<dbReference type="AlphaFoldDB" id="A0AAD4XKB3"/>
<proteinExistence type="predicted"/>